<name>A0ABU0ZVH2_9ACTN</name>
<proteinExistence type="predicted"/>
<reference evidence="1 2" key="1">
    <citation type="submission" date="2023-08" db="EMBL/GenBank/DDBJ databases">
        <title>Phytohabitans sansha sp. nov., isolated from marine sediment.</title>
        <authorList>
            <person name="Zhao Y."/>
            <person name="Yi K."/>
        </authorList>
    </citation>
    <scope>NUCLEOTIDE SEQUENCE [LARGE SCALE GENOMIC DNA]</scope>
    <source>
        <strain evidence="1 2">ZYX-F-186</strain>
    </source>
</reference>
<evidence type="ECO:0000313" key="1">
    <source>
        <dbReference type="EMBL" id="MDQ7910791.1"/>
    </source>
</evidence>
<protein>
    <recommendedName>
        <fullName evidence="3">HTH merR-type domain-containing protein</fullName>
    </recommendedName>
</protein>
<gene>
    <name evidence="1" type="ORF">RB614_40500</name>
</gene>
<evidence type="ECO:0000313" key="2">
    <source>
        <dbReference type="Proteomes" id="UP001230908"/>
    </source>
</evidence>
<dbReference type="RefSeq" id="WP_308718032.1">
    <property type="nucleotide sequence ID" value="NZ_JAVHUY010000062.1"/>
</dbReference>
<keyword evidence="2" id="KW-1185">Reference proteome</keyword>
<dbReference type="EMBL" id="JAVHUY010000062">
    <property type="protein sequence ID" value="MDQ7910791.1"/>
    <property type="molecule type" value="Genomic_DNA"/>
</dbReference>
<comment type="caution">
    <text evidence="1">The sequence shown here is derived from an EMBL/GenBank/DDBJ whole genome shotgun (WGS) entry which is preliminary data.</text>
</comment>
<sequence length="95" mass="10968">MSGEPLYTLREVAAITGFSLNSIELDCREGRVRYTKRGGRERVHKRMTAEQVEELRRFRVKEPEPQPLSDIEAVIAATRAVQRRSPRRSRTGRDS</sequence>
<accession>A0ABU0ZVH2</accession>
<organism evidence="1 2">
    <name type="scientific">Phytohabitans maris</name>
    <dbReference type="NCBI Taxonomy" id="3071409"/>
    <lineage>
        <taxon>Bacteria</taxon>
        <taxon>Bacillati</taxon>
        <taxon>Actinomycetota</taxon>
        <taxon>Actinomycetes</taxon>
        <taxon>Micromonosporales</taxon>
        <taxon>Micromonosporaceae</taxon>
    </lineage>
</organism>
<evidence type="ECO:0008006" key="3">
    <source>
        <dbReference type="Google" id="ProtNLM"/>
    </source>
</evidence>
<dbReference type="Proteomes" id="UP001230908">
    <property type="component" value="Unassembled WGS sequence"/>
</dbReference>